<name>A0A167WG38_9HYPO</name>
<gene>
    <name evidence="7" type="ORF">SPI_03910</name>
</gene>
<dbReference type="Pfam" id="PF01066">
    <property type="entry name" value="CDP-OH_P_transf"/>
    <property type="match status" value="1"/>
</dbReference>
<comment type="similarity">
    <text evidence="2 5">Belongs to the CDP-alcohol phosphatidyltransferase class-I family.</text>
</comment>
<dbReference type="GO" id="GO:0016020">
    <property type="term" value="C:membrane"/>
    <property type="evidence" value="ECO:0007669"/>
    <property type="project" value="UniProtKB-SubCell"/>
</dbReference>
<feature type="transmembrane region" description="Helical" evidence="6">
    <location>
        <begin position="246"/>
        <end position="269"/>
    </location>
</feature>
<dbReference type="GO" id="GO:0016780">
    <property type="term" value="F:phosphotransferase activity, for other substituted phosphate groups"/>
    <property type="evidence" value="ECO:0007669"/>
    <property type="project" value="InterPro"/>
</dbReference>
<feature type="transmembrane region" description="Helical" evidence="6">
    <location>
        <begin position="383"/>
        <end position="402"/>
    </location>
</feature>
<organism evidence="7 8">
    <name type="scientific">Niveomyces insectorum RCEF 264</name>
    <dbReference type="NCBI Taxonomy" id="1081102"/>
    <lineage>
        <taxon>Eukaryota</taxon>
        <taxon>Fungi</taxon>
        <taxon>Dikarya</taxon>
        <taxon>Ascomycota</taxon>
        <taxon>Pezizomycotina</taxon>
        <taxon>Sordariomycetes</taxon>
        <taxon>Hypocreomycetidae</taxon>
        <taxon>Hypocreales</taxon>
        <taxon>Cordycipitaceae</taxon>
        <taxon>Niveomyces</taxon>
    </lineage>
</organism>
<evidence type="ECO:0000313" key="7">
    <source>
        <dbReference type="EMBL" id="OAA63747.1"/>
    </source>
</evidence>
<comment type="subcellular location">
    <subcellularLocation>
        <location evidence="1">Membrane</location>
    </subcellularLocation>
</comment>
<keyword evidence="4 6" id="KW-0472">Membrane</keyword>
<dbReference type="Gene3D" id="1.20.120.1760">
    <property type="match status" value="1"/>
</dbReference>
<dbReference type="InterPro" id="IPR000462">
    <property type="entry name" value="CDP-OH_P_trans"/>
</dbReference>
<proteinExistence type="inferred from homology"/>
<evidence type="ECO:0000256" key="2">
    <source>
        <dbReference type="ARBA" id="ARBA00010441"/>
    </source>
</evidence>
<protein>
    <submittedName>
        <fullName evidence="7">sn-diacylglycerol cholinephosphotransferase</fullName>
    </submittedName>
</protein>
<evidence type="ECO:0000256" key="4">
    <source>
        <dbReference type="ARBA" id="ARBA00023136"/>
    </source>
</evidence>
<feature type="transmembrane region" description="Helical" evidence="6">
    <location>
        <begin position="281"/>
        <end position="300"/>
    </location>
</feature>
<dbReference type="PANTHER" id="PTHR10414">
    <property type="entry name" value="ETHANOLAMINEPHOSPHOTRANSFERASE"/>
    <property type="match status" value="1"/>
</dbReference>
<dbReference type="InterPro" id="IPR014472">
    <property type="entry name" value="CHOPT"/>
</dbReference>
<keyword evidence="8" id="KW-1185">Reference proteome</keyword>
<keyword evidence="6" id="KW-0812">Transmembrane</keyword>
<dbReference type="PANTHER" id="PTHR10414:SF77">
    <property type="entry name" value="CDP-ALCOHOL PHOSPHATIDYLTRANSFERASE FAMILY PROTEIN"/>
    <property type="match status" value="1"/>
</dbReference>
<reference evidence="7 8" key="1">
    <citation type="journal article" date="2016" name="Genome Biol. Evol.">
        <title>Divergent and convergent evolution of fungal pathogenicity.</title>
        <authorList>
            <person name="Shang Y."/>
            <person name="Xiao G."/>
            <person name="Zheng P."/>
            <person name="Cen K."/>
            <person name="Zhan S."/>
            <person name="Wang C."/>
        </authorList>
    </citation>
    <scope>NUCLEOTIDE SEQUENCE [LARGE SCALE GENOMIC DNA]</scope>
    <source>
        <strain evidence="7 8">RCEF 264</strain>
    </source>
</reference>
<feature type="transmembrane region" description="Helical" evidence="6">
    <location>
        <begin position="340"/>
        <end position="363"/>
    </location>
</feature>
<evidence type="ECO:0000256" key="1">
    <source>
        <dbReference type="ARBA" id="ARBA00004370"/>
    </source>
</evidence>
<evidence type="ECO:0000256" key="6">
    <source>
        <dbReference type="SAM" id="Phobius"/>
    </source>
</evidence>
<feature type="transmembrane region" description="Helical" evidence="6">
    <location>
        <begin position="94"/>
        <end position="109"/>
    </location>
</feature>
<dbReference type="EMBL" id="AZHD01000005">
    <property type="protein sequence ID" value="OAA63747.1"/>
    <property type="molecule type" value="Genomic_DNA"/>
</dbReference>
<dbReference type="InterPro" id="IPR043130">
    <property type="entry name" value="CDP-OH_PTrfase_TM_dom"/>
</dbReference>
<sequence>MAANNKPFSTGNPSSVDSLSDDALTHLRFYKYSSVDKSPLSYYVLNPFWNAAANLLPMWLAPNMVTLIGFLFILGNVGLLVLLMPDLVGPGPSWLYYSFAFGLFMYQTMDNLDGKQARRTGTSSGLGELFDHGIDSLNCTLASLLETAAMGLGTSKPGVFTALCPCLPMFFSTWETYHSHTLYLGYVNGPTEGLLIASAIMVLSGYYGPGIWTQPLVELLGGEAHATGLFGSRLVAHMGNYSFRDVWIAIIVGSLLLTHIPFCIYHVVLARRARGLPVAPVFLEWTPMLVYTACIGAWLYSPYSSLCRDNHLVLFCVTMSFVFGRMTTKMILAHLTRQPFPYWTVMLTPLAGGALLVNLPLLAPLVGFESINPIGARAELGYLWAYLFFALVVYGRWAYLVINSICNFLGIHALTIPAAKQLENKLRLHEVKAKPVTLAPFSAATNGVAANGRKLE</sequence>
<dbReference type="STRING" id="1081102.A0A167WG38"/>
<dbReference type="InterPro" id="IPR048254">
    <property type="entry name" value="CDP_ALCOHOL_P_TRANSF_CS"/>
</dbReference>
<evidence type="ECO:0000256" key="5">
    <source>
        <dbReference type="RuleBase" id="RU003750"/>
    </source>
</evidence>
<feature type="transmembrane region" description="Helical" evidence="6">
    <location>
        <begin position="67"/>
        <end position="88"/>
    </location>
</feature>
<dbReference type="GO" id="GO:0008654">
    <property type="term" value="P:phospholipid biosynthetic process"/>
    <property type="evidence" value="ECO:0007669"/>
    <property type="project" value="InterPro"/>
</dbReference>
<keyword evidence="6" id="KW-1133">Transmembrane helix</keyword>
<dbReference type="Proteomes" id="UP000076874">
    <property type="component" value="Unassembled WGS sequence"/>
</dbReference>
<dbReference type="PROSITE" id="PS00379">
    <property type="entry name" value="CDP_ALCOHOL_P_TRANSF"/>
    <property type="match status" value="1"/>
</dbReference>
<dbReference type="FunFam" id="1.20.120.1760:FF:000029">
    <property type="entry name" value="CDP-alcohol phosphatidyltransferase protein"/>
    <property type="match status" value="1"/>
</dbReference>
<evidence type="ECO:0000256" key="3">
    <source>
        <dbReference type="ARBA" id="ARBA00022679"/>
    </source>
</evidence>
<feature type="transmembrane region" description="Helical" evidence="6">
    <location>
        <begin position="312"/>
        <end position="328"/>
    </location>
</feature>
<accession>A0A167WG38</accession>
<dbReference type="OrthoDB" id="196717at2759"/>
<evidence type="ECO:0000313" key="8">
    <source>
        <dbReference type="Proteomes" id="UP000076874"/>
    </source>
</evidence>
<comment type="caution">
    <text evidence="7">The sequence shown here is derived from an EMBL/GenBank/DDBJ whole genome shotgun (WGS) entry which is preliminary data.</text>
</comment>
<keyword evidence="3 5" id="KW-0808">Transferase</keyword>
<dbReference type="PIRSF" id="PIRSF015665">
    <property type="entry name" value="CHOPT"/>
    <property type="match status" value="1"/>
</dbReference>
<dbReference type="AlphaFoldDB" id="A0A167WG38"/>